<evidence type="ECO:0000256" key="5">
    <source>
        <dbReference type="ARBA" id="ARBA00022833"/>
    </source>
</evidence>
<comment type="caution">
    <text evidence="8">The sequence shown here is derived from an EMBL/GenBank/DDBJ whole genome shotgun (WGS) entry which is preliminary data.</text>
</comment>
<dbReference type="InterPro" id="IPR002933">
    <property type="entry name" value="Peptidase_M20"/>
</dbReference>
<dbReference type="Gene3D" id="3.30.70.360">
    <property type="match status" value="1"/>
</dbReference>
<evidence type="ECO:0000256" key="6">
    <source>
        <dbReference type="SAM" id="MobiDB-lite"/>
    </source>
</evidence>
<feature type="region of interest" description="Disordered" evidence="6">
    <location>
        <begin position="78"/>
        <end position="99"/>
    </location>
</feature>
<evidence type="ECO:0000256" key="2">
    <source>
        <dbReference type="ARBA" id="ARBA00006247"/>
    </source>
</evidence>
<keyword evidence="9" id="KW-1185">Reference proteome</keyword>
<dbReference type="EMBL" id="JAMQOS010000001">
    <property type="protein sequence ID" value="MDS0281220.1"/>
    <property type="molecule type" value="Genomic_DNA"/>
</dbReference>
<dbReference type="Gene3D" id="3.40.630.10">
    <property type="entry name" value="Zn peptidases"/>
    <property type="match status" value="1"/>
</dbReference>
<feature type="compositionally biased region" description="Basic and acidic residues" evidence="6">
    <location>
        <begin position="218"/>
        <end position="249"/>
    </location>
</feature>
<evidence type="ECO:0000313" key="8">
    <source>
        <dbReference type="EMBL" id="MDS0281220.1"/>
    </source>
</evidence>
<dbReference type="InterPro" id="IPR011650">
    <property type="entry name" value="Peptidase_M20_dimer"/>
</dbReference>
<dbReference type="RefSeq" id="WP_310899057.1">
    <property type="nucleotide sequence ID" value="NZ_JAMQOS010000001.1"/>
</dbReference>
<feature type="domain" description="Peptidase M20 dimerisation" evidence="7">
    <location>
        <begin position="177"/>
        <end position="302"/>
    </location>
</feature>
<feature type="region of interest" description="Disordered" evidence="6">
    <location>
        <begin position="216"/>
        <end position="255"/>
    </location>
</feature>
<evidence type="ECO:0000256" key="3">
    <source>
        <dbReference type="ARBA" id="ARBA00022723"/>
    </source>
</evidence>
<dbReference type="Proteomes" id="UP001268864">
    <property type="component" value="Unassembled WGS sequence"/>
</dbReference>
<reference evidence="8 9" key="1">
    <citation type="submission" date="2022-06" db="EMBL/GenBank/DDBJ databases">
        <title>Halomicroarcula sp. a new haloarchaeum isolate from saline soil.</title>
        <authorList>
            <person name="Strakova D."/>
            <person name="Galisteo C."/>
            <person name="Sanchez-Porro C."/>
            <person name="Ventosa A."/>
        </authorList>
    </citation>
    <scope>NUCLEOTIDE SEQUENCE [LARGE SCALE GENOMIC DNA]</scope>
    <source>
        <strain evidence="8 9">S3CR25-11</strain>
    </source>
</reference>
<dbReference type="NCBIfam" id="NF006402">
    <property type="entry name" value="PRK08651.1-5"/>
    <property type="match status" value="1"/>
</dbReference>
<comment type="similarity">
    <text evidence="2">Belongs to the peptidase M20A family.</text>
</comment>
<dbReference type="PROSITE" id="PS00759">
    <property type="entry name" value="ARGE_DAPE_CPG2_2"/>
    <property type="match status" value="1"/>
</dbReference>
<dbReference type="PANTHER" id="PTHR43808">
    <property type="entry name" value="ACETYLORNITHINE DEACETYLASE"/>
    <property type="match status" value="1"/>
</dbReference>
<keyword evidence="4" id="KW-0378">Hydrolase</keyword>
<dbReference type="InterPro" id="IPR001261">
    <property type="entry name" value="ArgE/DapE_CS"/>
</dbReference>
<name>A0ABU2FKD8_9EURY</name>
<evidence type="ECO:0000256" key="1">
    <source>
        <dbReference type="ARBA" id="ARBA00001947"/>
    </source>
</evidence>
<dbReference type="InterPro" id="IPR050072">
    <property type="entry name" value="Peptidase_M20A"/>
</dbReference>
<keyword evidence="5" id="KW-0862">Zinc</keyword>
<dbReference type="PANTHER" id="PTHR43808:SF8">
    <property type="entry name" value="PEPTIDASE M20 DIMERISATION DOMAIN-CONTAINING PROTEIN"/>
    <property type="match status" value="1"/>
</dbReference>
<dbReference type="Pfam" id="PF01546">
    <property type="entry name" value="Peptidase_M20"/>
    <property type="match status" value="1"/>
</dbReference>
<gene>
    <name evidence="8" type="ORF">NDI86_03735</name>
</gene>
<sequence length="404" mass="42023">MSVGFDLTDFHREAVETDSTDDVGPMRDLLVATLDRAGADPAVDDLGNVVATTGAPDPDAAAAADGAHLVLNTHIDTVPPHLPYERREEPPGDEEITGAGGGIRGDVVCGRGACDAKGPLAALVDAFLTVEPADGAVTLAVSIDEETTQTGGAHLAETLDADGYIVGEPTGLDVCTAAKGQFEGTVTIRGESAHAASPESGLNAIRAAAPVLQAMGSYDERETQSASERSRGDGEEPRDSAGPADHESLGRPILTPSMVEGGEATNQVPAECTITFDRRSVPPETSDEFPEALEAHLSQWLPESMSLDVALIRPDTPFPDAFATDPDAELVQTLRDASGGTVRPFEAATEASYFASHGPTVVFGPGVLADGVGAVAHSKREYVRLSEVRTAARAVRETIARLLQ</sequence>
<dbReference type="Pfam" id="PF07687">
    <property type="entry name" value="M20_dimer"/>
    <property type="match status" value="1"/>
</dbReference>
<dbReference type="SUPFAM" id="SSF55031">
    <property type="entry name" value="Bacterial exopeptidase dimerisation domain"/>
    <property type="match status" value="1"/>
</dbReference>
<accession>A0ABU2FKD8</accession>
<proteinExistence type="inferred from homology"/>
<protein>
    <submittedName>
        <fullName evidence="8">M20 family metallopeptidase</fullName>
    </submittedName>
</protein>
<dbReference type="CDD" id="cd08659">
    <property type="entry name" value="M20_ArgE_DapE-like"/>
    <property type="match status" value="1"/>
</dbReference>
<comment type="cofactor">
    <cofactor evidence="1">
        <name>Zn(2+)</name>
        <dbReference type="ChEBI" id="CHEBI:29105"/>
    </cofactor>
</comment>
<evidence type="ECO:0000313" key="9">
    <source>
        <dbReference type="Proteomes" id="UP001268864"/>
    </source>
</evidence>
<keyword evidence="3" id="KW-0479">Metal-binding</keyword>
<evidence type="ECO:0000256" key="4">
    <source>
        <dbReference type="ARBA" id="ARBA00022801"/>
    </source>
</evidence>
<dbReference type="SUPFAM" id="SSF53187">
    <property type="entry name" value="Zn-dependent exopeptidases"/>
    <property type="match status" value="1"/>
</dbReference>
<evidence type="ECO:0000259" key="7">
    <source>
        <dbReference type="Pfam" id="PF07687"/>
    </source>
</evidence>
<dbReference type="InterPro" id="IPR036264">
    <property type="entry name" value="Bact_exopeptidase_dim_dom"/>
</dbReference>
<organism evidence="8 9">
    <name type="scientific">Haloarcula onubensis</name>
    <dbReference type="NCBI Taxonomy" id="2950539"/>
    <lineage>
        <taxon>Archaea</taxon>
        <taxon>Methanobacteriati</taxon>
        <taxon>Methanobacteriota</taxon>
        <taxon>Stenosarchaea group</taxon>
        <taxon>Halobacteria</taxon>
        <taxon>Halobacteriales</taxon>
        <taxon>Haloarculaceae</taxon>
        <taxon>Haloarcula</taxon>
    </lineage>
</organism>